<dbReference type="EMBL" id="OV651822">
    <property type="protein sequence ID" value="CAH1100745.1"/>
    <property type="molecule type" value="Genomic_DNA"/>
</dbReference>
<keyword evidence="3" id="KW-1185">Reference proteome</keyword>
<sequence length="110" mass="11905">MNLKSLVLLKILTLVYLHQCYSAVAGDPCIPSPCGPYGQCKTINGRPSCSCLVGCRPECRINADCADNKYSEPCSGLCGFNTECRVVNHTLICSCNSGYTGNPYIECWAI</sequence>
<keyword evidence="1" id="KW-0732">Signal</keyword>
<dbReference type="AlphaFoldDB" id="A0A9P0G8F1"/>
<protein>
    <recommendedName>
        <fullName evidence="4">EGF-like domain-containing protein</fullName>
    </recommendedName>
</protein>
<dbReference type="OrthoDB" id="4405280at2759"/>
<evidence type="ECO:0000256" key="1">
    <source>
        <dbReference type="SAM" id="SignalP"/>
    </source>
</evidence>
<accession>A0A9P0G8F1</accession>
<evidence type="ECO:0000313" key="2">
    <source>
        <dbReference type="EMBL" id="CAH1100745.1"/>
    </source>
</evidence>
<organism evidence="2 3">
    <name type="scientific">Psylliodes chrysocephalus</name>
    <dbReference type="NCBI Taxonomy" id="3402493"/>
    <lineage>
        <taxon>Eukaryota</taxon>
        <taxon>Metazoa</taxon>
        <taxon>Ecdysozoa</taxon>
        <taxon>Arthropoda</taxon>
        <taxon>Hexapoda</taxon>
        <taxon>Insecta</taxon>
        <taxon>Pterygota</taxon>
        <taxon>Neoptera</taxon>
        <taxon>Endopterygota</taxon>
        <taxon>Coleoptera</taxon>
        <taxon>Polyphaga</taxon>
        <taxon>Cucujiformia</taxon>
        <taxon>Chrysomeloidea</taxon>
        <taxon>Chrysomelidae</taxon>
        <taxon>Galerucinae</taxon>
        <taxon>Alticini</taxon>
        <taxon>Psylliodes</taxon>
    </lineage>
</organism>
<reference evidence="2" key="1">
    <citation type="submission" date="2022-01" db="EMBL/GenBank/DDBJ databases">
        <authorList>
            <person name="King R."/>
        </authorList>
    </citation>
    <scope>NUCLEOTIDE SEQUENCE</scope>
</reference>
<feature type="chain" id="PRO_5040276820" description="EGF-like domain-containing protein" evidence="1">
    <location>
        <begin position="23"/>
        <end position="110"/>
    </location>
</feature>
<dbReference type="PANTHER" id="PTHR22963:SF38">
    <property type="entry name" value="LP13770P"/>
    <property type="match status" value="1"/>
</dbReference>
<dbReference type="Proteomes" id="UP001153636">
    <property type="component" value="Chromosome 10"/>
</dbReference>
<name>A0A9P0G8F1_9CUCU</name>
<evidence type="ECO:0000313" key="3">
    <source>
        <dbReference type="Proteomes" id="UP001153636"/>
    </source>
</evidence>
<proteinExistence type="predicted"/>
<dbReference type="PANTHER" id="PTHR22963">
    <property type="entry name" value="ENDOGLIN-RELATED"/>
    <property type="match status" value="1"/>
</dbReference>
<evidence type="ECO:0008006" key="4">
    <source>
        <dbReference type="Google" id="ProtNLM"/>
    </source>
</evidence>
<gene>
    <name evidence="2" type="ORF">PSYICH_LOCUS1862</name>
</gene>
<feature type="signal peptide" evidence="1">
    <location>
        <begin position="1"/>
        <end position="22"/>
    </location>
</feature>